<feature type="compositionally biased region" description="Low complexity" evidence="7">
    <location>
        <begin position="2952"/>
        <end position="2964"/>
    </location>
</feature>
<dbReference type="Pfam" id="PF20926">
    <property type="entry name" value="Htt_N-HEAT_1"/>
    <property type="match status" value="1"/>
</dbReference>
<feature type="region of interest" description="Disordered" evidence="7">
    <location>
        <begin position="442"/>
        <end position="468"/>
    </location>
</feature>
<feature type="region of interest" description="Disordered" evidence="7">
    <location>
        <begin position="2345"/>
        <end position="2370"/>
    </location>
</feature>
<dbReference type="STRING" id="7375.A0A0L0CH82"/>
<feature type="compositionally biased region" description="Low complexity" evidence="7">
    <location>
        <begin position="1872"/>
        <end position="1898"/>
    </location>
</feature>
<evidence type="ECO:0000256" key="2">
    <source>
        <dbReference type="ARBA" id="ARBA00004123"/>
    </source>
</evidence>
<feature type="compositionally biased region" description="Low complexity" evidence="7">
    <location>
        <begin position="2359"/>
        <end position="2370"/>
    </location>
</feature>
<dbReference type="InterPro" id="IPR048411">
    <property type="entry name" value="Htt_N_HEAT_rpt-1"/>
</dbReference>
<sequence length="4102" mass="459471">MDKTNIVNTFTEVVDQLRNTECSQKEKIACFQRISECIISPVMAAHLNYATFCSKAVNILLLFCEDLDSVVRISAEENLNKIFRVLEKTKVSRILMDLYGEIKRNGNQRSLRICLRIFGYYAPQIREHNVLWYAQNLLPCLKVISKRKETLLQETLSEFVLKFGKHIQQGLTDSETCKLFEVFIENIGSECAVKRRCTAQNCINLIEHACNKSLMAKYALNKVIDILLCDHETNTIIGILGFLRQLVVIIIKGYSWDANDNEDTFSSQKSTNLTNSEEARQMLELYDYCLYLVSSSPLTQHSIINAALEVINSMLQSLEGLNSRDKKNNPHLAPLLLQLMNDKNLKHINYLRHRGTIKQQIFNLQCFEDEYSRKGADKTEEQQDTTTSQTSSDIILQPQNTTSNTTTTSAGVGILSSHQQLKRHTARSISECVDIDYVDEQQDDNADDGVANNNDDEEDNDDDEDDFTTLSEMNESSQHTHASSSLLTSANIEFNTKTNSSSSVLINETISGHGVVVKAIENRPDHKNTIDDAPNMLENFSSDDEKSNQLYNTDDNESINSIESKAEISRGLVVEGSNNSMGKLHTSTEDGVGDAVDVSANTIINTKSNNDAFTSFFNNFNAASESVTKLFRPSAKNVAQPAAANSNSSTTIDSVSLVSNTTSPLKSSDAEIIEVIDESSPDTSKTFPTPSTAIMGEIRSLDSVDSSVSTKDIKSKVAEEKNFTPKRIVKNPFLTSPQQEQGSKNQTQLSVDIGSIYEQSLIYYTARLISARFLLTGYPSGLYDDSTVRVSIKSVCLNVMGQCVRLCPEVLEISLKFMEFEKPKEKVIAKPSTDISESNSPLQIPSDNSSNIGQDYEHLEVVTEAPRKSSFSQLDVFRMDDNEAPLLEIIDDYFGKSSTDFNFSQPAPKMTQSADPVLFTKTEERLKKSPLLKTKKDLTTSEIISSDSKLKGFVEITKAEEDMPPTDMAPPKPPKRTKTIRKTKKEAELTQQNLNKNYTNAKQFHYEILFYYKHEDPILRAGIQIIIGHYLRSTQAGLCMNSNINLQYLLAILCMGLQDEIHTVVIQALNTFDKIFPYVIFKYMSATSSSSSCHNGQHKKKETGKNSNNKQEQNFSKDENSCRNASTIKQTKITGTYDTAAATGSTNYKCISGHFNDNDEIIVALLNAFQLQTKFNNDSNNTSNNNNSQTNNINTVSSVDGCGGFVCGHIVDDGDSNFISYQFPLSSAHQHKVNTHESKMSSSLAGSSYCCGNNKNHNLLFISPKLLLNKLRLCHYNKYWLVQNKYAEVISNLNYALLRSYYGNNYSNNMNIKNHNGCSISTCNCCCSSSAMNSSDSSASSSCQSCCCYCCCSGVAFLNGHVDDVDNADFVCNLENSFIDELLQLIGEDDVRVREHASKCLCNFILQNAKHTRQQQLQQQSQQTLKNKINFNYNNDKDTLHKTYIQNLKLLINFLDYSIFNDMSPALRCLLNPRREQQTDIFTTLDGSSAATSTTNSSSTSSFNMDLPKREQIETVLAKVLYRLTNRLMSLKDKNIQFGNILCTKYLLTYFSFADYSCAWTEFNFMEIFVKLSQYNYNTAVDLTCQSDLIDVSSKLIVGSLIFQPDVYANRDTNLSLLKHTIKIINIYYHIFTNQKPLIMAKSQKVDLFSNAKELAITQSIGYFGNEYVYIKLYQTLKSAYDNYKITINEEAGSKLISLLKTCLNSMSACIEMLPHEAAAIAYSVGGSGGSGGGSNVAKNATDVNAVLFPNAMPAGGASMAAASATTATTMAASGVSATVCNSVLKLIEETLQYLTKVINYAPEESIACLRQLLKYLFARNYGNMQQQYKQAHYTTTKTKTPRTTFVKTYFKAKCKELHCISKDDVCTSHKQQTNQPTSPSSSPSLFANISQQPSTTITPPPAVQLSTNEASVLHDYDSTSLNSSGLRDDVAAANVYVGSTGIVVADSQDDYLLLAELFASGLEFNTWKSEHELELSKHIKLFEPLVIYCLTLFLKCNGRVQSQILELLVLLLDFNITYSILDSKNVIFDNIIKSLDIIESGIARNGLFMITPIIKFLIKLSSKSERNLITIPKIISIINNLLANYNIRDVAVQALKTLSYEMFLMTQYQQRQQQQTTTSPKETQLSSLISTTTTTAATIQKSDPNSLAAITENLLTLNNELDTQKEVILGMLEKFIESNDCQQVLNLLLLIEQLQQQYERNKMLNDANKTTTETATIMLDTVARSYEDNKQQQQQLHITCLPNLDTVCSMICHSICSNRLYIQDWNDYYMLDTFFKYNTKYLLGNSKEFMSLFKYAVEGDVANFSDLSYATIILSNVILKTEEIYLVNHIKLYLKNHPTIAEKLRQKQQKKQTHENPADASSSSASSASHSWLLDTKPTTSKAAAAQAIALQQTLTNNSSIINEINFFATVLCDVLLECLHTILSDHQHSTTRIKQQHDANTTCPSSTYSQQFAIQYCRLVCQFVKVLHQLCFNSRLEDSLLASIRFILNACESKLLNEYYNLLMMYSTQGCPTSTATTTTSATTSTFTTATTSMTTLPELDVDNTLLQLQLELYNLLNDLGILDPLALLQRLQLDDISNHVRRALLNKVCHQSNPNPIKWNQQQVQHLFNGNFLNILIIEEFAFMCYLCEVDEENCSLFQTMALKNIKVFNKHSIVCLLRLVEYLCKQSAIYSSLCFARFLQILNKLHKLLACEATTLENSSSIASNRPLQLQIERLARHLIVDASSMHDKNAIYDTFICLTEEEEAEQQQQQQHQHNTDVPGISTSSSTSSYLSEQLQFIILNDLENSCEIRDDDINAPLGSVSNIVDEKWIFNQLIKFSAQNNYDPQQIVKILLEIQSDNKLQKIFNNGSFDATRILKHSIASSLQAMLQTFRNNCIQYNPHIHYMQPNPLARVALTQLMTRIVEMMRRQKQAFQTEGGGGGKQQQQTNNNNNSTDNNKQQATVVKGSSSSSNSSTTSSNFSHIVVVDRNNTIGDVDSGIGSGVNVGIGIPNVIGATNNDGILLPITSMDDTINTTIHLCEAVIALMENIKQIEVTALIYIESKFIDKFLSEHLLRPEHVITLVRFMGCCCQCIKGILNRPSLVSLTHEERNCITVSLQCIDILLHQKFIWYALNQQQQQTLGKSMPATSSGSGGLVSGTTTNSTTVSDSIDSCLPLTKCELNKIICLLLDVVVMSGSLLLENTIFYRKYKNALRSSAKCSNKQQQQKQDHEHEHEKHQNEEKSFENEAWLTAEYNPKVIFLGKLIETKIGNNDKGICFGGCEYYGGTTSSSLSALALSNIDVLDLKGINNQFDFISLHTLLSISISSLRFNLFYALAVTPYEIIQQQQRLLACQSTTTSPTTSPSHKSQSGTSAGASTAATTNSSNSMLPIIPIESLSDVDILKSFVKRLSIFGFTTRQQFEEYFMTFLLLINKVYDENMVDQQEQYQIRSICLEAIMELLITYKTFPIVGNKLSLYHHTTRWNRINCDSISLKKLHEIQLIISPSNVFYHSNLERNLVSDSVIGTQYFAANQFDLNFIWQQMENSSSPSSSSQNSSIDESDSLSLAGGGEESLTSKTSSATKHLCGVAANTAYRNYQYFTKQSGVDYKSSSQLIFDVLMQMIEQNHILILPNLVKFTEICENREQIKQIWEKADYLKSHIPMDDTISHQHLIYLLCKTKGMLIPSPLEMLSLEALIKNYLKSSHLFIRCAALNGLLSLLESYAKTSTTIGKLSDELVRLKDIVLAYIDKHGLIEESPLICSDVHTKLIWTLNYCLMEWTSKLDPQCNLAYHTKLSVMKLLKNSSNEQVYLCCLHGLERMIVLDNKVNSNSSTGSSGVTTISHGADNQNQILRPCIEKLALELAKLENEKFSIPALKLLLSCIYVGSAKQLENTELSNGIVQDDPEIIAQQTDKVDILLQCIKTATEDAAWIYGQVLCQMIRDLVPPKEILTKVIKEFLAINQPHSDVIAMIVFQVFRSAIDSSFLQQLQDWLTCSLPTFLALPEQKAVWSLSVVFLSASINLHLMKLFPLLLSGIPTPTSSVTVTTTTAATSKIPTTSANTTRMNCEKLGHHEIALFVTSAQDFYAKLGNEQKVRFRDAFKEFHHIKVYNKMLQSL</sequence>
<evidence type="ECO:0000313" key="8">
    <source>
        <dbReference type="EMBL" id="KNC31562.1"/>
    </source>
</evidence>
<keyword evidence="5" id="KW-0963">Cytoplasm</keyword>
<keyword evidence="6" id="KW-0539">Nucleus</keyword>
<accession>A0A0L0CH82</accession>
<dbReference type="GO" id="GO:0005634">
    <property type="term" value="C:nucleus"/>
    <property type="evidence" value="ECO:0007669"/>
    <property type="project" value="UniProtKB-SubCell"/>
</dbReference>
<dbReference type="OMA" id="KIACFQQ"/>
<evidence type="ECO:0008006" key="10">
    <source>
        <dbReference type="Google" id="ProtNLM"/>
    </source>
</evidence>
<keyword evidence="9" id="KW-1185">Reference proteome</keyword>
<evidence type="ECO:0000256" key="3">
    <source>
        <dbReference type="ARBA" id="ARBA00004496"/>
    </source>
</evidence>
<evidence type="ECO:0000256" key="6">
    <source>
        <dbReference type="ARBA" id="ARBA00023242"/>
    </source>
</evidence>
<evidence type="ECO:0000256" key="7">
    <source>
        <dbReference type="SAM" id="MobiDB-lite"/>
    </source>
</evidence>
<dbReference type="Pfam" id="PF12372">
    <property type="entry name" value="Htt_N-HEAT"/>
    <property type="match status" value="3"/>
</dbReference>
<reference evidence="8 9" key="1">
    <citation type="journal article" date="2015" name="Nat. Commun.">
        <title>Lucilia cuprina genome unlocks parasitic fly biology to underpin future interventions.</title>
        <authorList>
            <person name="Anstead C.A."/>
            <person name="Korhonen P.K."/>
            <person name="Young N.D."/>
            <person name="Hall R.S."/>
            <person name="Jex A.R."/>
            <person name="Murali S.C."/>
            <person name="Hughes D.S."/>
            <person name="Lee S.F."/>
            <person name="Perry T."/>
            <person name="Stroehlein A.J."/>
            <person name="Ansell B.R."/>
            <person name="Breugelmans B."/>
            <person name="Hofmann A."/>
            <person name="Qu J."/>
            <person name="Dugan S."/>
            <person name="Lee S.L."/>
            <person name="Chao H."/>
            <person name="Dinh H."/>
            <person name="Han Y."/>
            <person name="Doddapaneni H.V."/>
            <person name="Worley K.C."/>
            <person name="Muzny D.M."/>
            <person name="Ioannidis P."/>
            <person name="Waterhouse R.M."/>
            <person name="Zdobnov E.M."/>
            <person name="James P.J."/>
            <person name="Bagnall N.H."/>
            <person name="Kotze A.C."/>
            <person name="Gibbs R.A."/>
            <person name="Richards S."/>
            <person name="Batterham P."/>
            <person name="Gasser R.B."/>
        </authorList>
    </citation>
    <scope>NUCLEOTIDE SEQUENCE [LARGE SCALE GENOMIC DNA]</scope>
    <source>
        <strain evidence="8 9">LS</strain>
        <tissue evidence="8">Full body</tissue>
    </source>
</reference>
<comment type="similarity">
    <text evidence="4">Belongs to the huntingtin family.</text>
</comment>
<name>A0A0L0CH82_LUCCU</name>
<feature type="region of interest" description="Disordered" evidence="7">
    <location>
        <begin position="1088"/>
        <end position="1123"/>
    </location>
</feature>
<feature type="region of interest" description="Disordered" evidence="7">
    <location>
        <begin position="2916"/>
        <end position="2964"/>
    </location>
</feature>
<dbReference type="InterPro" id="IPR048413">
    <property type="entry name" value="Htt_C-HEAT_rpt"/>
</dbReference>
<evidence type="ECO:0000256" key="4">
    <source>
        <dbReference type="ARBA" id="ARBA00007153"/>
    </source>
</evidence>
<dbReference type="InterPro" id="IPR028426">
    <property type="entry name" value="Huntingtin_fam"/>
</dbReference>
<feature type="region of interest" description="Disordered" evidence="7">
    <location>
        <begin position="374"/>
        <end position="410"/>
    </location>
</feature>
<dbReference type="InterPro" id="IPR016024">
    <property type="entry name" value="ARM-type_fold"/>
</dbReference>
<feature type="region of interest" description="Disordered" evidence="7">
    <location>
        <begin position="3205"/>
        <end position="3227"/>
    </location>
</feature>
<feature type="compositionally biased region" description="Basic and acidic residues" evidence="7">
    <location>
        <begin position="3212"/>
        <end position="3227"/>
    </location>
</feature>
<feature type="compositionally biased region" description="Low complexity" evidence="7">
    <location>
        <begin position="2928"/>
        <end position="2945"/>
    </location>
</feature>
<dbReference type="SUPFAM" id="SSF48371">
    <property type="entry name" value="ARM repeat"/>
    <property type="match status" value="2"/>
</dbReference>
<evidence type="ECO:0000256" key="1">
    <source>
        <dbReference type="ARBA" id="ARBA00002907"/>
    </source>
</evidence>
<proteinExistence type="inferred from homology"/>
<dbReference type="Gene3D" id="1.25.10.10">
    <property type="entry name" value="Leucine-rich Repeat Variant"/>
    <property type="match status" value="1"/>
</dbReference>
<dbReference type="InterPro" id="IPR024613">
    <property type="entry name" value="Huntingtin_N_HEAT_rpt-2"/>
</dbReference>
<dbReference type="Proteomes" id="UP000037069">
    <property type="component" value="Unassembled WGS sequence"/>
</dbReference>
<dbReference type="Pfam" id="PF20927">
    <property type="entry name" value="Htt_C-HEAT"/>
    <property type="match status" value="2"/>
</dbReference>
<feature type="compositionally biased region" description="Acidic residues" evidence="7">
    <location>
        <begin position="454"/>
        <end position="467"/>
    </location>
</feature>
<feature type="compositionally biased region" description="Low complexity" evidence="7">
    <location>
        <begin position="400"/>
        <end position="409"/>
    </location>
</feature>
<gene>
    <name evidence="8" type="ORF">FF38_12739</name>
</gene>
<feature type="compositionally biased region" description="Low complexity" evidence="7">
    <location>
        <begin position="3532"/>
        <end position="3551"/>
    </location>
</feature>
<comment type="caution">
    <text evidence="8">The sequence shown here is derived from an EMBL/GenBank/DDBJ whole genome shotgun (WGS) entry which is preliminary data.</text>
</comment>
<comment type="function">
    <text evidence="1">May play a role in microtubule-mediated transport or vesicle function.</text>
</comment>
<feature type="compositionally biased region" description="Polar residues" evidence="7">
    <location>
        <begin position="1105"/>
        <end position="1114"/>
    </location>
</feature>
<feature type="compositionally biased region" description="Low complexity" evidence="7">
    <location>
        <begin position="384"/>
        <end position="393"/>
    </location>
</feature>
<dbReference type="GO" id="GO:0005737">
    <property type="term" value="C:cytoplasm"/>
    <property type="evidence" value="ECO:0007669"/>
    <property type="project" value="UniProtKB-SubCell"/>
</dbReference>
<dbReference type="PANTHER" id="PTHR10170:SF10">
    <property type="entry name" value="HUNTINGTIN"/>
    <property type="match status" value="1"/>
</dbReference>
<evidence type="ECO:0000313" key="9">
    <source>
        <dbReference type="Proteomes" id="UP000037069"/>
    </source>
</evidence>
<feature type="region of interest" description="Disordered" evidence="7">
    <location>
        <begin position="3532"/>
        <end position="3561"/>
    </location>
</feature>
<protein>
    <recommendedName>
        <fullName evidence="10">Huntingtin</fullName>
    </recommendedName>
</protein>
<dbReference type="PANTHER" id="PTHR10170">
    <property type="entry name" value="HUNTINGTON DISEASE PROTEIN"/>
    <property type="match status" value="1"/>
</dbReference>
<feature type="region of interest" description="Disordered" evidence="7">
    <location>
        <begin position="3340"/>
        <end position="3367"/>
    </location>
</feature>
<feature type="region of interest" description="Disordered" evidence="7">
    <location>
        <begin position="2751"/>
        <end position="2771"/>
    </location>
</feature>
<dbReference type="EMBL" id="JRES01000409">
    <property type="protein sequence ID" value="KNC31562.1"/>
    <property type="molecule type" value="Genomic_DNA"/>
</dbReference>
<dbReference type="OrthoDB" id="10065698at2759"/>
<evidence type="ECO:0000256" key="5">
    <source>
        <dbReference type="ARBA" id="ARBA00022490"/>
    </source>
</evidence>
<dbReference type="InterPro" id="IPR011989">
    <property type="entry name" value="ARM-like"/>
</dbReference>
<comment type="subcellular location">
    <subcellularLocation>
        <location evidence="3">Cytoplasm</location>
    </subcellularLocation>
    <subcellularLocation>
        <location evidence="2">Nucleus</location>
    </subcellularLocation>
</comment>
<feature type="region of interest" description="Disordered" evidence="7">
    <location>
        <begin position="1870"/>
        <end position="1902"/>
    </location>
</feature>
<organism evidence="8 9">
    <name type="scientific">Lucilia cuprina</name>
    <name type="common">Green bottle fly</name>
    <name type="synonym">Australian sheep blowfly</name>
    <dbReference type="NCBI Taxonomy" id="7375"/>
    <lineage>
        <taxon>Eukaryota</taxon>
        <taxon>Metazoa</taxon>
        <taxon>Ecdysozoa</taxon>
        <taxon>Arthropoda</taxon>
        <taxon>Hexapoda</taxon>
        <taxon>Insecta</taxon>
        <taxon>Pterygota</taxon>
        <taxon>Neoptera</taxon>
        <taxon>Endopterygota</taxon>
        <taxon>Diptera</taxon>
        <taxon>Brachycera</taxon>
        <taxon>Muscomorpha</taxon>
        <taxon>Oestroidea</taxon>
        <taxon>Calliphoridae</taxon>
        <taxon>Luciliinae</taxon>
        <taxon>Lucilia</taxon>
    </lineage>
</organism>